<dbReference type="EC" id="5.3.1.16" evidence="9 11"/>
<dbReference type="InterPro" id="IPR013785">
    <property type="entry name" value="Aldolase_TIM"/>
</dbReference>
<evidence type="ECO:0000256" key="2">
    <source>
        <dbReference type="ARBA" id="ARBA00004496"/>
    </source>
</evidence>
<evidence type="ECO:0000256" key="10">
    <source>
        <dbReference type="RuleBase" id="RU003657"/>
    </source>
</evidence>
<keyword evidence="8 9" id="KW-0413">Isomerase</keyword>
<comment type="similarity">
    <text evidence="4 9 10">Belongs to the HisA/HisF family.</text>
</comment>
<evidence type="ECO:0000256" key="6">
    <source>
        <dbReference type="ARBA" id="ARBA00022605"/>
    </source>
</evidence>
<dbReference type="InterPro" id="IPR006063">
    <property type="entry name" value="HisA_bact_arch"/>
</dbReference>
<dbReference type="InterPro" id="IPR044524">
    <property type="entry name" value="Isoase_HisA-like"/>
</dbReference>
<organism evidence="12 13">
    <name type="scientific">Helicobacter anseris</name>
    <dbReference type="NCBI Taxonomy" id="375926"/>
    <lineage>
        <taxon>Bacteria</taxon>
        <taxon>Pseudomonadati</taxon>
        <taxon>Campylobacterota</taxon>
        <taxon>Epsilonproteobacteria</taxon>
        <taxon>Campylobacterales</taxon>
        <taxon>Helicobacteraceae</taxon>
        <taxon>Helicobacter</taxon>
    </lineage>
</organism>
<evidence type="ECO:0000256" key="9">
    <source>
        <dbReference type="HAMAP-Rule" id="MF_01014"/>
    </source>
</evidence>
<gene>
    <name evidence="9 12" type="primary">hisA</name>
    <name evidence="12" type="ORF">CQA57_01060</name>
</gene>
<protein>
    <recommendedName>
        <fullName evidence="9 11">1-(5-phosphoribosyl)-5-[(5-phosphoribosylamino)methylideneamino] imidazole-4-carboxamide isomerase</fullName>
        <ecNumber evidence="9 11">5.3.1.16</ecNumber>
    </recommendedName>
    <alternativeName>
        <fullName evidence="9">Phosphoribosylformimino-5-aminoimidazole carboxamide ribotide isomerase</fullName>
    </alternativeName>
</protein>
<dbReference type="EMBL" id="NXLX01000001">
    <property type="protein sequence ID" value="RDU74672.1"/>
    <property type="molecule type" value="Genomic_DNA"/>
</dbReference>
<keyword evidence="5 9" id="KW-0963">Cytoplasm</keyword>
<feature type="active site" description="Proton acceptor" evidence="9">
    <location>
        <position position="9"/>
    </location>
</feature>
<dbReference type="InterPro" id="IPR011060">
    <property type="entry name" value="RibuloseP-bd_barrel"/>
</dbReference>
<comment type="subcellular location">
    <subcellularLocation>
        <location evidence="2 9 11">Cytoplasm</location>
    </subcellularLocation>
</comment>
<dbReference type="UniPathway" id="UPA00031">
    <property type="reaction ID" value="UER00009"/>
</dbReference>
<dbReference type="Gene3D" id="3.20.20.70">
    <property type="entry name" value="Aldolase class I"/>
    <property type="match status" value="1"/>
</dbReference>
<accession>A0A3D8JB93</accession>
<dbReference type="PANTHER" id="PTHR43090">
    <property type="entry name" value="1-(5-PHOSPHORIBOSYL)-5-[(5-PHOSPHORIBOSYLAMINO)METHYLIDENEAMINO] IMIDAZOLE-4-CARBOXAMIDE ISOMERASE"/>
    <property type="match status" value="1"/>
</dbReference>
<dbReference type="OrthoDB" id="9807749at2"/>
<evidence type="ECO:0000313" key="13">
    <source>
        <dbReference type="Proteomes" id="UP000256695"/>
    </source>
</evidence>
<dbReference type="AlphaFoldDB" id="A0A3D8JB93"/>
<evidence type="ECO:0000256" key="4">
    <source>
        <dbReference type="ARBA" id="ARBA00009667"/>
    </source>
</evidence>
<dbReference type="InterPro" id="IPR006062">
    <property type="entry name" value="His_biosynth"/>
</dbReference>
<evidence type="ECO:0000256" key="1">
    <source>
        <dbReference type="ARBA" id="ARBA00000901"/>
    </source>
</evidence>
<dbReference type="PANTHER" id="PTHR43090:SF2">
    <property type="entry name" value="1-(5-PHOSPHORIBOSYL)-5-[(5-PHOSPHORIBOSYLAMINO)METHYLIDENEAMINO] IMIDAZOLE-4-CARBOXAMIDE ISOMERASE"/>
    <property type="match status" value="1"/>
</dbReference>
<evidence type="ECO:0000256" key="7">
    <source>
        <dbReference type="ARBA" id="ARBA00023102"/>
    </source>
</evidence>
<dbReference type="RefSeq" id="WP_115578380.1">
    <property type="nucleotide sequence ID" value="NZ_NXLX01000001.1"/>
</dbReference>
<dbReference type="Pfam" id="PF00977">
    <property type="entry name" value="His_biosynth"/>
    <property type="match status" value="1"/>
</dbReference>
<evidence type="ECO:0000256" key="11">
    <source>
        <dbReference type="RuleBase" id="RU003658"/>
    </source>
</evidence>
<sequence>MFNIFPAIDLKDGMAVRLYKGDMAQSTIYGNPLDFAKKFQEYGARWIHIVDLNGACSGSPKNFEIIKQITKTTQINIQIGGGIRNEDSIKKYLDLGVSRIILGSIATQNFDFTQKMAEKYPIVIGIDAKDHQVAINGWKEVQNINAFEFASKFANTAIEAIICTDISRDGALSGINIDFSIKMAQASKKPCIASGGFKDLNNLIELKESFKSHHIEGGVIVGKAFYENKINLTELFTN</sequence>
<evidence type="ECO:0000256" key="8">
    <source>
        <dbReference type="ARBA" id="ARBA00023235"/>
    </source>
</evidence>
<dbReference type="Proteomes" id="UP000256695">
    <property type="component" value="Unassembled WGS sequence"/>
</dbReference>
<comment type="pathway">
    <text evidence="3 9 11">Amino-acid biosynthesis; L-histidine biosynthesis; L-histidine from 5-phospho-alpha-D-ribose 1-diphosphate: step 4/9.</text>
</comment>
<dbReference type="GO" id="GO:0000105">
    <property type="term" value="P:L-histidine biosynthetic process"/>
    <property type="evidence" value="ECO:0007669"/>
    <property type="project" value="UniProtKB-UniRule"/>
</dbReference>
<dbReference type="GO" id="GO:0005737">
    <property type="term" value="C:cytoplasm"/>
    <property type="evidence" value="ECO:0007669"/>
    <property type="project" value="UniProtKB-SubCell"/>
</dbReference>
<dbReference type="HAMAP" id="MF_01014">
    <property type="entry name" value="HisA"/>
    <property type="match status" value="1"/>
</dbReference>
<name>A0A3D8JB93_9HELI</name>
<keyword evidence="6 9" id="KW-0028">Amino-acid biosynthesis</keyword>
<evidence type="ECO:0000256" key="3">
    <source>
        <dbReference type="ARBA" id="ARBA00005133"/>
    </source>
</evidence>
<evidence type="ECO:0000256" key="5">
    <source>
        <dbReference type="ARBA" id="ARBA00022490"/>
    </source>
</evidence>
<evidence type="ECO:0000313" key="12">
    <source>
        <dbReference type="EMBL" id="RDU74672.1"/>
    </source>
</evidence>
<dbReference type="InterPro" id="IPR023016">
    <property type="entry name" value="HisA/PriA"/>
</dbReference>
<comment type="caution">
    <text evidence="12">The sequence shown here is derived from an EMBL/GenBank/DDBJ whole genome shotgun (WGS) entry which is preliminary data.</text>
</comment>
<proteinExistence type="inferred from homology"/>
<keyword evidence="7 9" id="KW-0368">Histidine biosynthesis</keyword>
<comment type="catalytic activity">
    <reaction evidence="1 9 11">
        <text>1-(5-phospho-beta-D-ribosyl)-5-[(5-phospho-beta-D-ribosylamino)methylideneamino]imidazole-4-carboxamide = 5-[(5-phospho-1-deoxy-D-ribulos-1-ylimino)methylamino]-1-(5-phospho-beta-D-ribosyl)imidazole-4-carboxamide</text>
        <dbReference type="Rhea" id="RHEA:15469"/>
        <dbReference type="ChEBI" id="CHEBI:58435"/>
        <dbReference type="ChEBI" id="CHEBI:58525"/>
        <dbReference type="EC" id="5.3.1.16"/>
    </reaction>
</comment>
<reference evidence="12 13" key="1">
    <citation type="submission" date="2018-04" db="EMBL/GenBank/DDBJ databases">
        <title>Novel Campyloabacter and Helicobacter Species and Strains.</title>
        <authorList>
            <person name="Mannion A.J."/>
            <person name="Shen Z."/>
            <person name="Fox J.G."/>
        </authorList>
    </citation>
    <scope>NUCLEOTIDE SEQUENCE [LARGE SCALE GENOMIC DNA]</scope>
    <source>
        <strain evidence="12 13">MIT 04-9362</strain>
    </source>
</reference>
<feature type="active site" description="Proton donor" evidence="9">
    <location>
        <position position="127"/>
    </location>
</feature>
<dbReference type="NCBIfam" id="TIGR00007">
    <property type="entry name" value="1-(5-phosphoribosyl)-5-[(5-phosphoribosylamino)methylideneamino]imidazole-4-carboxamide isomerase"/>
    <property type="match status" value="1"/>
</dbReference>
<dbReference type="GO" id="GO:0003949">
    <property type="term" value="F:1-(5-phosphoribosyl)-5-[(5-phosphoribosylamino)methylideneamino]imidazole-4-carboxamide isomerase activity"/>
    <property type="evidence" value="ECO:0007669"/>
    <property type="project" value="UniProtKB-UniRule"/>
</dbReference>
<dbReference type="FunFam" id="3.20.20.70:FF:000009">
    <property type="entry name" value="1-(5-phosphoribosyl)-5-[(5-phosphoribosylamino)methylideneamino] imidazole-4-carboxamide isomerase"/>
    <property type="match status" value="1"/>
</dbReference>
<dbReference type="SUPFAM" id="SSF51366">
    <property type="entry name" value="Ribulose-phoshate binding barrel"/>
    <property type="match status" value="1"/>
</dbReference>
<dbReference type="GO" id="GO:0000162">
    <property type="term" value="P:L-tryptophan biosynthetic process"/>
    <property type="evidence" value="ECO:0007669"/>
    <property type="project" value="TreeGrafter"/>
</dbReference>
<dbReference type="CDD" id="cd04732">
    <property type="entry name" value="HisA"/>
    <property type="match status" value="1"/>
</dbReference>
<keyword evidence="13" id="KW-1185">Reference proteome</keyword>